<reference evidence="1 2" key="1">
    <citation type="submission" date="2023-07" db="EMBL/GenBank/DDBJ databases">
        <title>Sorghum-associated microbial communities from plants grown in Nebraska, USA.</title>
        <authorList>
            <person name="Schachtman D."/>
        </authorList>
    </citation>
    <scope>NUCLEOTIDE SEQUENCE [LARGE SCALE GENOMIC DNA]</scope>
    <source>
        <strain evidence="1 2">BE107</strain>
    </source>
</reference>
<accession>A0ABU1RQZ2</accession>
<comment type="caution">
    <text evidence="1">The sequence shown here is derived from an EMBL/GenBank/DDBJ whole genome shotgun (WGS) entry which is preliminary data.</text>
</comment>
<organism evidence="1 2">
    <name type="scientific">Pseudoxanthomonas sacheonensis</name>
    <dbReference type="NCBI Taxonomy" id="443615"/>
    <lineage>
        <taxon>Bacteria</taxon>
        <taxon>Pseudomonadati</taxon>
        <taxon>Pseudomonadota</taxon>
        <taxon>Gammaproteobacteria</taxon>
        <taxon>Lysobacterales</taxon>
        <taxon>Lysobacteraceae</taxon>
        <taxon>Pseudoxanthomonas</taxon>
    </lineage>
</organism>
<dbReference type="InterPro" id="IPR025459">
    <property type="entry name" value="DUF4279"/>
</dbReference>
<dbReference type="EMBL" id="JAVDTT010000002">
    <property type="protein sequence ID" value="MDR6841193.1"/>
    <property type="molecule type" value="Genomic_DNA"/>
</dbReference>
<evidence type="ECO:0000313" key="2">
    <source>
        <dbReference type="Proteomes" id="UP001254759"/>
    </source>
</evidence>
<gene>
    <name evidence="1" type="ORF">J2W94_001478</name>
</gene>
<dbReference type="Proteomes" id="UP001254759">
    <property type="component" value="Unassembled WGS sequence"/>
</dbReference>
<protein>
    <recommendedName>
        <fullName evidence="3">DUF4279 domain-containing protein</fullName>
    </recommendedName>
</protein>
<sequence length="148" mass="16412">MTGYDKNYATCSYTHVWFRAMHDTADPSEATKILGIEPTSSHLVGSRVSEKSTRTRKSSGWFLESAGNVDSLDARHHLDWLLDKMVGKEAAISQLLQQGYFVDICCRWDSQSGQGGPTMDPSHMKALGKLGVEFWFDIYFDGEGIAGA</sequence>
<name>A0ABU1RQZ2_9GAMM</name>
<keyword evidence="2" id="KW-1185">Reference proteome</keyword>
<proteinExistence type="predicted"/>
<dbReference type="RefSeq" id="WP_310091756.1">
    <property type="nucleotide sequence ID" value="NZ_JAVDTT010000002.1"/>
</dbReference>
<evidence type="ECO:0008006" key="3">
    <source>
        <dbReference type="Google" id="ProtNLM"/>
    </source>
</evidence>
<dbReference type="Pfam" id="PF14106">
    <property type="entry name" value="DUF4279"/>
    <property type="match status" value="1"/>
</dbReference>
<evidence type="ECO:0000313" key="1">
    <source>
        <dbReference type="EMBL" id="MDR6841193.1"/>
    </source>
</evidence>